<dbReference type="InterPro" id="IPR000626">
    <property type="entry name" value="Ubiquitin-like_dom"/>
</dbReference>
<sequence>LSLEVRDDIIAEEVCVEESVPLTVFYKKEKYNVCLPLSASVDQLKTEVEKLTGVPPKMQKLTGRTLLREGSTLRECKLTSGSKVMLIGNKPDQIAKVNTQPKLIDFKAESSEGFFNGPDQPSVEQVPRLGDSGNTTFGNESISRECLLAW</sequence>
<dbReference type="GO" id="GO:0003723">
    <property type="term" value="F:RNA binding"/>
    <property type="evidence" value="ECO:0007669"/>
    <property type="project" value="TreeGrafter"/>
</dbReference>
<reference evidence="2" key="1">
    <citation type="submission" date="2016-06" db="UniProtKB">
        <authorList>
            <consortium name="WormBaseParasite"/>
        </authorList>
    </citation>
    <scope>IDENTIFICATION</scope>
</reference>
<organism evidence="2">
    <name type="scientific">Soboliphyme baturini</name>
    <dbReference type="NCBI Taxonomy" id="241478"/>
    <lineage>
        <taxon>Eukaryota</taxon>
        <taxon>Metazoa</taxon>
        <taxon>Ecdysozoa</taxon>
        <taxon>Nematoda</taxon>
        <taxon>Enoplea</taxon>
        <taxon>Dorylaimia</taxon>
        <taxon>Dioctophymatida</taxon>
        <taxon>Dioctophymatoidea</taxon>
        <taxon>Soboliphymatidae</taxon>
        <taxon>Soboliphyme</taxon>
    </lineage>
</organism>
<dbReference type="SMART" id="SM00213">
    <property type="entry name" value="UBQ"/>
    <property type="match status" value="1"/>
</dbReference>
<dbReference type="InterPro" id="IPR029071">
    <property type="entry name" value="Ubiquitin-like_domsf"/>
</dbReference>
<dbReference type="PROSITE" id="PS50053">
    <property type="entry name" value="UBIQUITIN_2"/>
    <property type="match status" value="1"/>
</dbReference>
<evidence type="ECO:0000259" key="1">
    <source>
        <dbReference type="PROSITE" id="PS50053"/>
    </source>
</evidence>
<dbReference type="CDD" id="cd17047">
    <property type="entry name" value="Ubl_UBFD1"/>
    <property type="match status" value="1"/>
</dbReference>
<evidence type="ECO:0000313" key="2">
    <source>
        <dbReference type="WBParaSite" id="SBAD_0001115501-mRNA-1"/>
    </source>
</evidence>
<proteinExistence type="predicted"/>
<accession>A0A183J4I1</accession>
<dbReference type="PANTHER" id="PTHR16470">
    <property type="entry name" value="UBIQUITIN DOMAIN-CONTAINING PROTEIN UBFD1"/>
    <property type="match status" value="1"/>
</dbReference>
<dbReference type="GO" id="GO:0045296">
    <property type="term" value="F:cadherin binding"/>
    <property type="evidence" value="ECO:0007669"/>
    <property type="project" value="TreeGrafter"/>
</dbReference>
<name>A0A183J4I1_9BILA</name>
<feature type="domain" description="Ubiquitin-like" evidence="1">
    <location>
        <begin position="22"/>
        <end position="93"/>
    </location>
</feature>
<dbReference type="PANTHER" id="PTHR16470:SF0">
    <property type="entry name" value="UBIQUITIN DOMAIN-CONTAINING PROTEIN UBFD1"/>
    <property type="match status" value="1"/>
</dbReference>
<protein>
    <submittedName>
        <fullName evidence="2">Ubiquitin-like domain-containing protein</fullName>
    </submittedName>
</protein>
<dbReference type="Gene3D" id="3.10.20.90">
    <property type="entry name" value="Phosphatidylinositol 3-kinase Catalytic Subunit, Chain A, domain 1"/>
    <property type="match status" value="1"/>
</dbReference>
<dbReference type="Pfam" id="PF00240">
    <property type="entry name" value="ubiquitin"/>
    <property type="match status" value="1"/>
</dbReference>
<dbReference type="WBParaSite" id="SBAD_0001115501-mRNA-1">
    <property type="protein sequence ID" value="SBAD_0001115501-mRNA-1"/>
    <property type="gene ID" value="SBAD_0001115501"/>
</dbReference>
<dbReference type="AlphaFoldDB" id="A0A183J4I1"/>
<dbReference type="InterPro" id="IPR039120">
    <property type="entry name" value="UBFD1"/>
</dbReference>
<dbReference type="SUPFAM" id="SSF54236">
    <property type="entry name" value="Ubiquitin-like"/>
    <property type="match status" value="1"/>
</dbReference>